<gene>
    <name evidence="1" type="ORF">D1164_09145</name>
</gene>
<sequence length="359" mass="39554">MNGFSLRMKVWVFVGFFIACIIPGNGMHYIAKDKNRGENNMKLVGVNQNDLKEKYSCSVTDGVFLPVEWARGGHAGGIIDGHIIVAGGTNWSKDKATKYWLKNTVLYKDGQWMEGPGLPKPLAYSAFGCNDTGLYLAGGTGDGEIGSKEVYWLNALNKESKWKSLPDLPEAVIFGAGAILNNTFYVTCGSVKDQSINSMWCLDLNYIEKGWKECKAVPGAGRVLSALVACGEYLYLIGGLKGFSPLEPLNDLYRYTPEKDEWKQLTDLPLKGYAWVAQPVNEKHLLVTGRADGMVHDGIWIIDPDNSSMTEVGHLIIPSATAPLIKVNENHYWLVGGEPDSNKNRTEKVSVIEIKSLTK</sequence>
<dbReference type="InterPro" id="IPR056734">
    <property type="entry name" value="NANM"/>
</dbReference>
<evidence type="ECO:0000313" key="1">
    <source>
        <dbReference type="EMBL" id="RIH65291.1"/>
    </source>
</evidence>
<dbReference type="InterPro" id="IPR015915">
    <property type="entry name" value="Kelch-typ_b-propeller"/>
</dbReference>
<dbReference type="Pfam" id="PF24996">
    <property type="entry name" value="NANM"/>
    <property type="match status" value="1"/>
</dbReference>
<accession>A0A399D3J1</accession>
<protein>
    <recommendedName>
        <fullName evidence="3">Galactose oxidase</fullName>
    </recommendedName>
</protein>
<comment type="caution">
    <text evidence="1">The sequence shown here is derived from an EMBL/GenBank/DDBJ whole genome shotgun (WGS) entry which is preliminary data.</text>
</comment>
<dbReference type="Gene3D" id="2.120.10.80">
    <property type="entry name" value="Kelch-type beta propeller"/>
    <property type="match status" value="1"/>
</dbReference>
<proteinExistence type="predicted"/>
<dbReference type="AlphaFoldDB" id="A0A399D3J1"/>
<reference evidence="1 2" key="1">
    <citation type="journal article" date="2015" name="Int. J. Syst. Evol. Microbiol.">
        <title>Mariniphaga sediminis sp. nov., isolated from coastal sediment.</title>
        <authorList>
            <person name="Wang F.Q."/>
            <person name="Shen Q.Y."/>
            <person name="Chen G.J."/>
            <person name="Du Z.J."/>
        </authorList>
    </citation>
    <scope>NUCLEOTIDE SEQUENCE [LARGE SCALE GENOMIC DNA]</scope>
    <source>
        <strain evidence="1 2">SY21</strain>
    </source>
</reference>
<dbReference type="SUPFAM" id="SSF117281">
    <property type="entry name" value="Kelch motif"/>
    <property type="match status" value="1"/>
</dbReference>
<dbReference type="PANTHER" id="PTHR45632">
    <property type="entry name" value="LD33804P"/>
    <property type="match status" value="1"/>
</dbReference>
<keyword evidence="2" id="KW-1185">Reference proteome</keyword>
<dbReference type="RefSeq" id="WP_119349672.1">
    <property type="nucleotide sequence ID" value="NZ_QWET01000006.1"/>
</dbReference>
<organism evidence="1 2">
    <name type="scientific">Mariniphaga sediminis</name>
    <dbReference type="NCBI Taxonomy" id="1628158"/>
    <lineage>
        <taxon>Bacteria</taxon>
        <taxon>Pseudomonadati</taxon>
        <taxon>Bacteroidota</taxon>
        <taxon>Bacteroidia</taxon>
        <taxon>Marinilabiliales</taxon>
        <taxon>Prolixibacteraceae</taxon>
        <taxon>Mariniphaga</taxon>
    </lineage>
</organism>
<dbReference type="EMBL" id="QWET01000006">
    <property type="protein sequence ID" value="RIH65291.1"/>
    <property type="molecule type" value="Genomic_DNA"/>
</dbReference>
<name>A0A399D3J1_9BACT</name>
<dbReference type="PROSITE" id="PS51257">
    <property type="entry name" value="PROKAR_LIPOPROTEIN"/>
    <property type="match status" value="1"/>
</dbReference>
<evidence type="ECO:0008006" key="3">
    <source>
        <dbReference type="Google" id="ProtNLM"/>
    </source>
</evidence>
<dbReference type="OrthoDB" id="9816001at2"/>
<evidence type="ECO:0000313" key="2">
    <source>
        <dbReference type="Proteomes" id="UP000266441"/>
    </source>
</evidence>
<dbReference type="Proteomes" id="UP000266441">
    <property type="component" value="Unassembled WGS sequence"/>
</dbReference>